<dbReference type="GO" id="GO:0008270">
    <property type="term" value="F:zinc ion binding"/>
    <property type="evidence" value="ECO:0007669"/>
    <property type="project" value="UniProtKB-KW"/>
</dbReference>
<evidence type="ECO:0000313" key="4">
    <source>
        <dbReference type="EMBL" id="RNF24117.1"/>
    </source>
</evidence>
<sequence>MLYDGSISIAPDPMQFDTNAIITTTPTSTSSPESLQVDIVDLVLAAIQNCRCDNPTYAGSREVNAVDFNSGGGGSVRRRGTEGEKLEMKRGTEGGKAGKENDYEETQSGTRGASRQALTFALMLCRRTSRRKRGSVRDKRQALSKGKQPPMESFVCVYSIANPMENASSPLSTTIAPTGPRGYDSLNPYESTNSNFYRDRYGEYSLSKMEELQSFSRQRPRGPPKSEHLTASIEDMRGTHGATMPVTLQYVRIGNDLYAVTEVSDRTFVQYREERVLLGRGGVDEPYPGVSGAATEGTTAAKRARRLSSYSIGAASYSLASSPQMGVRHQLVRMCWLCLRTEANIIILPCAHFLLCRACADTLSHCCICHRLIHATIELHDDTTGETEV</sequence>
<keyword evidence="5" id="KW-1185">Reference proteome</keyword>
<evidence type="ECO:0000259" key="3">
    <source>
        <dbReference type="PROSITE" id="PS50089"/>
    </source>
</evidence>
<organism evidence="4 5">
    <name type="scientific">Trypanosoma conorhini</name>
    <dbReference type="NCBI Taxonomy" id="83891"/>
    <lineage>
        <taxon>Eukaryota</taxon>
        <taxon>Discoba</taxon>
        <taxon>Euglenozoa</taxon>
        <taxon>Kinetoplastea</taxon>
        <taxon>Metakinetoplastina</taxon>
        <taxon>Trypanosomatida</taxon>
        <taxon>Trypanosomatidae</taxon>
        <taxon>Trypanosoma</taxon>
    </lineage>
</organism>
<evidence type="ECO:0000256" key="2">
    <source>
        <dbReference type="SAM" id="MobiDB-lite"/>
    </source>
</evidence>
<dbReference type="InterPro" id="IPR013083">
    <property type="entry name" value="Znf_RING/FYVE/PHD"/>
</dbReference>
<keyword evidence="1" id="KW-0479">Metal-binding</keyword>
<dbReference type="OrthoDB" id="247606at2759"/>
<feature type="compositionally biased region" description="Basic and acidic residues" evidence="2">
    <location>
        <begin position="79"/>
        <end position="101"/>
    </location>
</feature>
<keyword evidence="1" id="KW-0863">Zinc-finger</keyword>
<evidence type="ECO:0000313" key="5">
    <source>
        <dbReference type="Proteomes" id="UP000284403"/>
    </source>
</evidence>
<dbReference type="Pfam" id="PF13920">
    <property type="entry name" value="zf-C3HC4_3"/>
    <property type="match status" value="1"/>
</dbReference>
<feature type="region of interest" description="Disordered" evidence="2">
    <location>
        <begin position="67"/>
        <end position="114"/>
    </location>
</feature>
<evidence type="ECO:0000256" key="1">
    <source>
        <dbReference type="PROSITE-ProRule" id="PRU00175"/>
    </source>
</evidence>
<comment type="caution">
    <text evidence="4">The sequence shown here is derived from an EMBL/GenBank/DDBJ whole genome shotgun (WGS) entry which is preliminary data.</text>
</comment>
<dbReference type="GeneID" id="40316228"/>
<gene>
    <name evidence="4" type="ORF">Tco025E_02617</name>
</gene>
<name>A0A3S5IU02_9TRYP</name>
<dbReference type="AlphaFoldDB" id="A0A3S5IU02"/>
<dbReference type="PROSITE" id="PS50089">
    <property type="entry name" value="ZF_RING_2"/>
    <property type="match status" value="1"/>
</dbReference>
<protein>
    <recommendedName>
        <fullName evidence="3">RING-type domain-containing protein</fullName>
    </recommendedName>
</protein>
<dbReference type="Gene3D" id="3.30.40.10">
    <property type="entry name" value="Zinc/RING finger domain, C3HC4 (zinc finger)"/>
    <property type="match status" value="1"/>
</dbReference>
<reference evidence="4 5" key="1">
    <citation type="journal article" date="2018" name="BMC Genomics">
        <title>Genomic comparison of Trypanosoma conorhini and Trypanosoma rangeli to Trypanosoma cruzi strains of high and low virulence.</title>
        <authorList>
            <person name="Bradwell K.R."/>
            <person name="Koparde V.N."/>
            <person name="Matveyev A.V."/>
            <person name="Serrano M.G."/>
            <person name="Alves J.M."/>
            <person name="Parikh H."/>
            <person name="Huang B."/>
            <person name="Lee V."/>
            <person name="Espinosa-Alvarez O."/>
            <person name="Ortiz P.A."/>
            <person name="Costa-Martins A.G."/>
            <person name="Teixeira M.M."/>
            <person name="Buck G.A."/>
        </authorList>
    </citation>
    <scope>NUCLEOTIDE SEQUENCE [LARGE SCALE GENOMIC DNA]</scope>
    <source>
        <strain evidence="4 5">025E</strain>
    </source>
</reference>
<dbReference type="InterPro" id="IPR001841">
    <property type="entry name" value="Znf_RING"/>
</dbReference>
<keyword evidence="1" id="KW-0862">Zinc</keyword>
<proteinExistence type="predicted"/>
<dbReference type="EMBL" id="MKKU01000105">
    <property type="protein sequence ID" value="RNF24117.1"/>
    <property type="molecule type" value="Genomic_DNA"/>
</dbReference>
<accession>A0A3S5IU02</accession>
<feature type="domain" description="RING-type" evidence="3">
    <location>
        <begin position="335"/>
        <end position="370"/>
    </location>
</feature>
<dbReference type="Proteomes" id="UP000284403">
    <property type="component" value="Unassembled WGS sequence"/>
</dbReference>
<dbReference type="RefSeq" id="XP_029230370.1">
    <property type="nucleotide sequence ID" value="XM_029369542.1"/>
</dbReference>